<evidence type="ECO:0000313" key="3">
    <source>
        <dbReference type="Proteomes" id="UP000799537"/>
    </source>
</evidence>
<feature type="compositionally biased region" description="Basic and acidic residues" evidence="1">
    <location>
        <begin position="40"/>
        <end position="53"/>
    </location>
</feature>
<proteinExistence type="predicted"/>
<dbReference type="EMBL" id="ML993630">
    <property type="protein sequence ID" value="KAF2160026.1"/>
    <property type="molecule type" value="Genomic_DNA"/>
</dbReference>
<feature type="region of interest" description="Disordered" evidence="1">
    <location>
        <begin position="29"/>
        <end position="177"/>
    </location>
</feature>
<feature type="compositionally biased region" description="Acidic residues" evidence="1">
    <location>
        <begin position="67"/>
        <end position="113"/>
    </location>
</feature>
<keyword evidence="3" id="KW-1185">Reference proteome</keyword>
<dbReference type="AlphaFoldDB" id="A0A6A6C3Q4"/>
<reference evidence="2" key="1">
    <citation type="journal article" date="2020" name="Stud. Mycol.">
        <title>101 Dothideomycetes genomes: a test case for predicting lifestyles and emergence of pathogens.</title>
        <authorList>
            <person name="Haridas S."/>
            <person name="Albert R."/>
            <person name="Binder M."/>
            <person name="Bloem J."/>
            <person name="Labutti K."/>
            <person name="Salamov A."/>
            <person name="Andreopoulos B."/>
            <person name="Baker S."/>
            <person name="Barry K."/>
            <person name="Bills G."/>
            <person name="Bluhm B."/>
            <person name="Cannon C."/>
            <person name="Castanera R."/>
            <person name="Culley D."/>
            <person name="Daum C."/>
            <person name="Ezra D."/>
            <person name="Gonzalez J."/>
            <person name="Henrissat B."/>
            <person name="Kuo A."/>
            <person name="Liang C."/>
            <person name="Lipzen A."/>
            <person name="Lutzoni F."/>
            <person name="Magnuson J."/>
            <person name="Mondo S."/>
            <person name="Nolan M."/>
            <person name="Ohm R."/>
            <person name="Pangilinan J."/>
            <person name="Park H.-J."/>
            <person name="Ramirez L."/>
            <person name="Alfaro M."/>
            <person name="Sun H."/>
            <person name="Tritt A."/>
            <person name="Yoshinaga Y."/>
            <person name="Zwiers L.-H."/>
            <person name="Turgeon B."/>
            <person name="Goodwin S."/>
            <person name="Spatafora J."/>
            <person name="Crous P."/>
            <person name="Grigoriev I."/>
        </authorList>
    </citation>
    <scope>NUCLEOTIDE SEQUENCE</scope>
    <source>
        <strain evidence="2">ATCC 36951</strain>
    </source>
</reference>
<dbReference type="GeneID" id="54567690"/>
<name>A0A6A6C3Q4_ZASCE</name>
<gene>
    <name evidence="2" type="ORF">M409DRAFT_60289</name>
</gene>
<protein>
    <submittedName>
        <fullName evidence="2">Uncharacterized protein</fullName>
    </submittedName>
</protein>
<evidence type="ECO:0000256" key="1">
    <source>
        <dbReference type="SAM" id="MobiDB-lite"/>
    </source>
</evidence>
<dbReference type="Proteomes" id="UP000799537">
    <property type="component" value="Unassembled WGS sequence"/>
</dbReference>
<dbReference type="RefSeq" id="XP_033660915.1">
    <property type="nucleotide sequence ID" value="XM_033814418.1"/>
</dbReference>
<evidence type="ECO:0000313" key="2">
    <source>
        <dbReference type="EMBL" id="KAF2160026.1"/>
    </source>
</evidence>
<organism evidence="2 3">
    <name type="scientific">Zasmidium cellare ATCC 36951</name>
    <dbReference type="NCBI Taxonomy" id="1080233"/>
    <lineage>
        <taxon>Eukaryota</taxon>
        <taxon>Fungi</taxon>
        <taxon>Dikarya</taxon>
        <taxon>Ascomycota</taxon>
        <taxon>Pezizomycotina</taxon>
        <taxon>Dothideomycetes</taxon>
        <taxon>Dothideomycetidae</taxon>
        <taxon>Mycosphaerellales</taxon>
        <taxon>Mycosphaerellaceae</taxon>
        <taxon>Zasmidium</taxon>
    </lineage>
</organism>
<accession>A0A6A6C3Q4</accession>
<feature type="compositionally biased region" description="Acidic residues" evidence="1">
    <location>
        <begin position="128"/>
        <end position="167"/>
    </location>
</feature>
<sequence>MSDTKRRRSRYFSQDRRSSTITRCLRKLIESHEETEDEDDNKREEPIKPEHGEPGCLRKLIQQCGENGDEDDNEFDSSTSLDDDEEHEHASEDEDGNEPEDNGNADEDEDDNEVHEIIRESIVIDGDSKEDQDDGGEEDEDNDNGPDAIFLDDDGPETIAIDDDSDPEGGNARGYNTDTSLEISHGLAVDDELGAESNDEHSKKLLQQARKHTTQLYCRCWARDGTGRSTKTQIVIHGRKIDIRPADSIQSDIHMLQAISCNLETRH</sequence>